<protein>
    <submittedName>
        <fullName evidence="1">Uncharacterized protein</fullName>
    </submittedName>
</protein>
<dbReference type="EMBL" id="CP003539">
    <property type="protein sequence ID" value="AFX99551.1"/>
    <property type="molecule type" value="Genomic_DNA"/>
</dbReference>
<dbReference type="KEGG" id="thal:A1OE_1382"/>
<reference evidence="1 2" key="1">
    <citation type="journal article" date="2012" name="Proc. Natl. Acad. Sci. U.S.A.">
        <title>Genome streamlining and chemical defense in a coral reef symbiosis.</title>
        <authorList>
            <person name="Kwan J.C."/>
            <person name="Donia M.S."/>
            <person name="Han A.W."/>
            <person name="Hirose E."/>
            <person name="Haygood M.G."/>
            <person name="Schmidt E.W."/>
        </authorList>
    </citation>
    <scope>NUCLEOTIDE SEQUENCE [LARGE SCALE GENOMIC DNA]</scope>
    <source>
        <strain evidence="1 2">L2</strain>
    </source>
</reference>
<dbReference type="Proteomes" id="UP000010077">
    <property type="component" value="Chromosome"/>
</dbReference>
<organism evidence="1 2">
    <name type="scientific">Candidatus Endolissoclinum faulkneri L2</name>
    <dbReference type="NCBI Taxonomy" id="1193729"/>
    <lineage>
        <taxon>Bacteria</taxon>
        <taxon>Pseudomonadati</taxon>
        <taxon>Pseudomonadota</taxon>
        <taxon>Alphaproteobacteria</taxon>
        <taxon>Rhodospirillales</taxon>
        <taxon>Rhodospirillaceae</taxon>
        <taxon>Candidatus Endolissoclinum</taxon>
    </lineage>
</organism>
<gene>
    <name evidence="1" type="ORF">A1OE_1382</name>
</gene>
<proteinExistence type="predicted"/>
<keyword evidence="2" id="KW-1185">Reference proteome</keyword>
<evidence type="ECO:0000313" key="1">
    <source>
        <dbReference type="EMBL" id="AFX99551.1"/>
    </source>
</evidence>
<accession>K7ZDI4</accession>
<name>K7ZDI4_9PROT</name>
<sequence length="45" mass="5214">MNIINSSCFYKSITDLYGTLNTTVSIINTLISFNIHRYIKYILPN</sequence>
<evidence type="ECO:0000313" key="2">
    <source>
        <dbReference type="Proteomes" id="UP000010077"/>
    </source>
</evidence>
<dbReference type="AlphaFoldDB" id="K7ZDI4"/>
<dbReference type="HOGENOM" id="CLU_3197424_0_0_5"/>